<feature type="region of interest" description="Disordered" evidence="1">
    <location>
        <begin position="77"/>
        <end position="122"/>
    </location>
</feature>
<gene>
    <name evidence="4" type="primary">LOC103273967</name>
</gene>
<evidence type="ECO:0000313" key="3">
    <source>
        <dbReference type="Proteomes" id="UP000189704"/>
    </source>
</evidence>
<dbReference type="PANTHER" id="PTHR31409:SF0">
    <property type="entry name" value="WASH COMPLEX SUBUNIT 4"/>
    <property type="match status" value="1"/>
</dbReference>
<proteinExistence type="predicted"/>
<dbReference type="GO" id="GO:0071203">
    <property type="term" value="C:WASH complex"/>
    <property type="evidence" value="ECO:0007669"/>
    <property type="project" value="InterPro"/>
</dbReference>
<keyword evidence="3" id="KW-1185">Reference proteome</keyword>
<feature type="domain" description="WASH complex subunit 4 N-terminal" evidence="2">
    <location>
        <begin position="211"/>
        <end position="774"/>
    </location>
</feature>
<dbReference type="RefSeq" id="XP_021574896.1">
    <property type="nucleotide sequence ID" value="XM_021719221.1"/>
</dbReference>
<feature type="compositionally biased region" description="Basic and acidic residues" evidence="1">
    <location>
        <begin position="111"/>
        <end position="122"/>
    </location>
</feature>
<dbReference type="KEGG" id="csyr:103273967"/>
<evidence type="ECO:0000259" key="2">
    <source>
        <dbReference type="Pfam" id="PF14745"/>
    </source>
</evidence>
<organism evidence="3 4">
    <name type="scientific">Carlito syrichta</name>
    <name type="common">Philippine tarsier</name>
    <name type="synonym">Tarsius syrichta</name>
    <dbReference type="NCBI Taxonomy" id="1868482"/>
    <lineage>
        <taxon>Eukaryota</taxon>
        <taxon>Metazoa</taxon>
        <taxon>Chordata</taxon>
        <taxon>Craniata</taxon>
        <taxon>Vertebrata</taxon>
        <taxon>Euteleostomi</taxon>
        <taxon>Mammalia</taxon>
        <taxon>Eutheria</taxon>
        <taxon>Euarchontoglires</taxon>
        <taxon>Primates</taxon>
        <taxon>Haplorrhini</taxon>
        <taxon>Tarsiiformes</taxon>
        <taxon>Tarsiidae</taxon>
        <taxon>Carlito</taxon>
    </lineage>
</organism>
<protein>
    <submittedName>
        <fullName evidence="4">WASH complex subunit 4-like</fullName>
    </submittedName>
</protein>
<dbReference type="InterPro" id="IPR027307">
    <property type="entry name" value="WASH7"/>
</dbReference>
<dbReference type="OrthoDB" id="10261210at2759"/>
<dbReference type="GO" id="GO:0016197">
    <property type="term" value="P:endosomal transport"/>
    <property type="evidence" value="ECO:0007669"/>
    <property type="project" value="TreeGrafter"/>
</dbReference>
<dbReference type="PANTHER" id="PTHR31409">
    <property type="entry name" value="WASH COMPLEX SUBUNIT 4"/>
    <property type="match status" value="1"/>
</dbReference>
<reference evidence="4" key="1">
    <citation type="submission" date="2025-08" db="UniProtKB">
        <authorList>
            <consortium name="RefSeq"/>
        </authorList>
    </citation>
    <scope>IDENTIFICATION</scope>
</reference>
<dbReference type="AlphaFoldDB" id="A0A3Q0EGY0"/>
<dbReference type="GO" id="GO:0005768">
    <property type="term" value="C:endosome"/>
    <property type="evidence" value="ECO:0007669"/>
    <property type="project" value="TreeGrafter"/>
</dbReference>
<accession>A0A3Q0EGY0</accession>
<dbReference type="Proteomes" id="UP000189704">
    <property type="component" value="Unplaced"/>
</dbReference>
<feature type="compositionally biased region" description="Polar residues" evidence="1">
    <location>
        <begin position="77"/>
        <end position="88"/>
    </location>
</feature>
<dbReference type="GO" id="GO:0007032">
    <property type="term" value="P:endosome organization"/>
    <property type="evidence" value="ECO:0007669"/>
    <property type="project" value="TreeGrafter"/>
</dbReference>
<dbReference type="Pfam" id="PF14745">
    <property type="entry name" value="WASH-4_N"/>
    <property type="match status" value="1"/>
</dbReference>
<evidence type="ECO:0000256" key="1">
    <source>
        <dbReference type="SAM" id="MobiDB-lite"/>
    </source>
</evidence>
<feature type="non-terminal residue" evidence="4">
    <location>
        <position position="775"/>
    </location>
</feature>
<dbReference type="GeneID" id="103273967"/>
<evidence type="ECO:0000313" key="4">
    <source>
        <dbReference type="RefSeq" id="XP_021574896.1"/>
    </source>
</evidence>
<sequence>MLRVRSLPFLDELMQFQARGRARARFLLRFNHVPAWQPLQRLVSLEILPSAAGLRNTELAAVSFACHQLRGPECQSRAHTAQAANENPLTRYHPPPRGPFRPSTAPSLDPGSHDGNAKGKEADSVPLVIPARPDTFRRCTRSPFPCTSVCKLYQDVFAEKEEIRENVTSPEKPEEAKLGQTNFWKFGCFFHHRLTMTMQEIHAEVQLKNYGKFLEEYASQLRRIEDALDDSIGDVWDFNLDPIALKLLPYEQSSLLELIKTENKVLNKVITVYAALCCEIKKLKYEAETKFYNGLLFYGEGATDSSMVEGDCQIQMGRFISFLQELSCFVTRCYEVVMNVVHQLAALYISNKIAPKIIETTGVHFQTMYEHLGELLTVLLTLDEIIDNHITLKDHWTMYKRLLKSVHHNPSKFGIQEEKLKPFEKFLLKLEGQLLDGMIFQACIEQQFDSLNGGVSVSKNSTFAEEFAHSIRSIFANVEAKLGEPSEIDQRDKYVGICGLFVLHFQIFRTIDKKFYKSLLDICKKVPAITLTANIIWFPDNFLIQKIPAAAKLLDRKSLQAIKIHRDTFLQQKAQSLTKDVQSYYVFVSSWMMKMESILSKEQRMDKFAEDLTNRCNVFIQGFLYAYSISTIIKTTMNLYMSMQKPMTKTSVKALCRLVELLKAIEHMFYRRSMVVADSVSHITQHLQHQALNSISVAKKRVISDKKYSEQRLDVLSALVLAENTLNGPSTKQRRLIVSLALSVGTQLKTFKDEELFPLQVVMKKLDLISELRER</sequence>
<name>A0A3Q0EGY0_CARSF</name>
<dbReference type="InterPro" id="IPR028191">
    <property type="entry name" value="WASH-4_N"/>
</dbReference>